<reference evidence="2 3" key="1">
    <citation type="journal article" date="2020" name="Phytopathology">
        <title>Genome Sequence Resources of Colletotrichum truncatum, C. plurivorum, C. musicola, and C. sojae: Four Species Pathogenic to Soybean (Glycine max).</title>
        <authorList>
            <person name="Rogerio F."/>
            <person name="Boufleur T.R."/>
            <person name="Ciampi-Guillardi M."/>
            <person name="Sukno S.A."/>
            <person name="Thon M.R."/>
            <person name="Massola Junior N.S."/>
            <person name="Baroncelli R."/>
        </authorList>
    </citation>
    <scope>NUCLEOTIDE SEQUENCE [LARGE SCALE GENOMIC DNA]</scope>
    <source>
        <strain evidence="2 3">LFN0009</strain>
    </source>
</reference>
<evidence type="ECO:0000259" key="1">
    <source>
        <dbReference type="Pfam" id="PF20736"/>
    </source>
</evidence>
<sequence length="153" mass="16061">DFPRGDQVTLKIAGSGKFTLRVRIPEWTSGAEVTVTGEAVTATAGTYASVDREWADGDTVVVKLPMKLYTMPANDDPSIAALAFGPVILSGNYGSETLSAVPSLDLDSVKKSEGEGLAFTATAGGKKVRLGPFYDAQGFNYNVYWSTTGALSA</sequence>
<dbReference type="Pfam" id="PF20736">
    <property type="entry name" value="Glyco_hydro127M"/>
    <property type="match status" value="1"/>
</dbReference>
<protein>
    <submittedName>
        <fullName evidence="2">Secreted protein</fullName>
    </submittedName>
</protein>
<feature type="non-terminal residue" evidence="2">
    <location>
        <position position="1"/>
    </location>
</feature>
<name>A0A8H6IM13_9PEZI</name>
<dbReference type="Proteomes" id="UP000652219">
    <property type="component" value="Unassembled WGS sequence"/>
</dbReference>
<keyword evidence="3" id="KW-1185">Reference proteome</keyword>
<proteinExistence type="predicted"/>
<dbReference type="EMBL" id="WIGN01000681">
    <property type="protein sequence ID" value="KAF6785718.1"/>
    <property type="molecule type" value="Genomic_DNA"/>
</dbReference>
<comment type="caution">
    <text evidence="2">The sequence shown here is derived from an EMBL/GenBank/DDBJ whole genome shotgun (WGS) entry which is preliminary data.</text>
</comment>
<dbReference type="InterPro" id="IPR049046">
    <property type="entry name" value="Beta-AFase-like_GH127_middle"/>
</dbReference>
<organism evidence="2 3">
    <name type="scientific">Colletotrichum sojae</name>
    <dbReference type="NCBI Taxonomy" id="2175907"/>
    <lineage>
        <taxon>Eukaryota</taxon>
        <taxon>Fungi</taxon>
        <taxon>Dikarya</taxon>
        <taxon>Ascomycota</taxon>
        <taxon>Pezizomycotina</taxon>
        <taxon>Sordariomycetes</taxon>
        <taxon>Hypocreomycetidae</taxon>
        <taxon>Glomerellales</taxon>
        <taxon>Glomerellaceae</taxon>
        <taxon>Colletotrichum</taxon>
        <taxon>Colletotrichum orchidearum species complex</taxon>
    </lineage>
</organism>
<dbReference type="PANTHER" id="PTHR31151">
    <property type="entry name" value="PROLINE-TRNA LIGASE (DUF1680)"/>
    <property type="match status" value="1"/>
</dbReference>
<accession>A0A8H6IM13</accession>
<feature type="domain" description="Non-reducing end beta-L-arabinofuranosidase-like GH127 middle" evidence="1">
    <location>
        <begin position="1"/>
        <end position="66"/>
    </location>
</feature>
<evidence type="ECO:0000313" key="3">
    <source>
        <dbReference type="Proteomes" id="UP000652219"/>
    </source>
</evidence>
<dbReference type="AlphaFoldDB" id="A0A8H6IM13"/>
<dbReference type="PANTHER" id="PTHR31151:SF0">
    <property type="entry name" value="PROLINE-TRNA LIGASE (DUF1680)"/>
    <property type="match status" value="1"/>
</dbReference>
<gene>
    <name evidence="2" type="ORF">CSOJ01_15553</name>
</gene>
<evidence type="ECO:0000313" key="2">
    <source>
        <dbReference type="EMBL" id="KAF6785718.1"/>
    </source>
</evidence>